<dbReference type="PANTHER" id="PTHR14741">
    <property type="entry name" value="S-ADENOSYLMETHIONINE-DEPENDENT METHYLTRANSFERASE RELATED"/>
    <property type="match status" value="1"/>
</dbReference>
<feature type="region of interest" description="Disordered" evidence="1">
    <location>
        <begin position="24"/>
        <end position="46"/>
    </location>
</feature>
<gene>
    <name evidence="3" type="ORF">ENQ20_02755</name>
</gene>
<evidence type="ECO:0000259" key="2">
    <source>
        <dbReference type="Pfam" id="PF18096"/>
    </source>
</evidence>
<dbReference type="Gene3D" id="3.40.50.150">
    <property type="entry name" value="Vaccinia Virus protein VP39"/>
    <property type="match status" value="1"/>
</dbReference>
<proteinExistence type="predicted"/>
<dbReference type="Pfam" id="PF18096">
    <property type="entry name" value="Thump_like"/>
    <property type="match status" value="1"/>
</dbReference>
<reference evidence="3" key="1">
    <citation type="journal article" date="2020" name="mSystems">
        <title>Genome- and Community-Level Interaction Insights into Carbon Utilization and Element Cycling Functions of Hydrothermarchaeota in Hydrothermal Sediment.</title>
        <authorList>
            <person name="Zhou Z."/>
            <person name="Liu Y."/>
            <person name="Xu W."/>
            <person name="Pan J."/>
            <person name="Luo Z.H."/>
            <person name="Li M."/>
        </authorList>
    </citation>
    <scope>NUCLEOTIDE SEQUENCE [LARGE SCALE GENOMIC DNA]</scope>
    <source>
        <strain evidence="3">SpSt-289</strain>
    </source>
</reference>
<sequence>MPSSEHIQGIKSSVQSAAINVKPSKMQLTDENPTFSSRNTCSDAPRAALTDNDRSAAIEFVLSPAAQPLLETLAQEPFDDRHILTLLSRLRRSYPAAVAAELITQVQLRRRAVEKFEHAHRMFFTAEALEQATAQEPAEHRAAQMAEVAPPGMFLDLGCGIGGDLIALARRRPVIAYEVDPLRSRLAQANAAALGLAERVTVVQGDWTAALAANALPQAAAAFVDPSRRSEGRRAFSLRAMQPAIDEILQLHRRIPLVAVKVMPGVQAAEIPPGCCVEFVSHHGVCKEAVLWFGRPDAPKRWASVHSGDGWRQIADEGLPAPMGELAPGMILYEPDGAVIRARAVSTLCARLKGHLVAPDIAYIVAPEYVEEPFAQAFLIEEVHRFSLKVLNQRLAALDIGQVELLKRGFPQPPESLRPRLRLRPGGRAGVVILLRRKDEHWMALGRRIVAQKNGSEWSRQKNSFSLREE</sequence>
<dbReference type="PANTHER" id="PTHR14741:SF32">
    <property type="entry name" value="TRIMETHYLGUANOSINE SYNTHASE"/>
    <property type="match status" value="1"/>
</dbReference>
<protein>
    <submittedName>
        <fullName evidence="3">SAM-dependent methyltransferase</fullName>
    </submittedName>
</protein>
<dbReference type="CDD" id="cd02440">
    <property type="entry name" value="AdoMet_MTases"/>
    <property type="match status" value="1"/>
</dbReference>
<dbReference type="AlphaFoldDB" id="A0A7C1FR15"/>
<organism evidence="3">
    <name type="scientific">Caldilinea aerophila</name>
    <dbReference type="NCBI Taxonomy" id="133453"/>
    <lineage>
        <taxon>Bacteria</taxon>
        <taxon>Bacillati</taxon>
        <taxon>Chloroflexota</taxon>
        <taxon>Caldilineae</taxon>
        <taxon>Caldilineales</taxon>
        <taxon>Caldilineaceae</taxon>
        <taxon>Caldilinea</taxon>
    </lineage>
</organism>
<keyword evidence="3" id="KW-0808">Transferase</keyword>
<comment type="caution">
    <text evidence="3">The sequence shown here is derived from an EMBL/GenBank/DDBJ whole genome shotgun (WGS) entry which is preliminary data.</text>
</comment>
<dbReference type="Pfam" id="PF09445">
    <property type="entry name" value="Methyltransf_15"/>
    <property type="match status" value="1"/>
</dbReference>
<dbReference type="GO" id="GO:0036261">
    <property type="term" value="P:7-methylguanosine cap hypermethylation"/>
    <property type="evidence" value="ECO:0007669"/>
    <property type="project" value="InterPro"/>
</dbReference>
<dbReference type="InterPro" id="IPR041497">
    <property type="entry name" value="Thump-like"/>
</dbReference>
<dbReference type="EMBL" id="DSMG01000037">
    <property type="protein sequence ID" value="HDX30395.1"/>
    <property type="molecule type" value="Genomic_DNA"/>
</dbReference>
<keyword evidence="3" id="KW-0489">Methyltransferase</keyword>
<accession>A0A7C1FR15</accession>
<name>A0A7C1FR15_9CHLR</name>
<evidence type="ECO:0000256" key="1">
    <source>
        <dbReference type="SAM" id="MobiDB-lite"/>
    </source>
</evidence>
<feature type="compositionally biased region" description="Polar residues" evidence="1">
    <location>
        <begin position="26"/>
        <end position="42"/>
    </location>
</feature>
<feature type="domain" description="THUMP-like" evidence="2">
    <location>
        <begin position="375"/>
        <end position="448"/>
    </location>
</feature>
<dbReference type="InterPro" id="IPR019012">
    <property type="entry name" value="RNA_cap_Gua-N2-MeTrfase"/>
</dbReference>
<dbReference type="SUPFAM" id="SSF53335">
    <property type="entry name" value="S-adenosyl-L-methionine-dependent methyltransferases"/>
    <property type="match status" value="1"/>
</dbReference>
<evidence type="ECO:0000313" key="3">
    <source>
        <dbReference type="EMBL" id="HDX30395.1"/>
    </source>
</evidence>
<dbReference type="GO" id="GO:0008168">
    <property type="term" value="F:methyltransferase activity"/>
    <property type="evidence" value="ECO:0007669"/>
    <property type="project" value="UniProtKB-KW"/>
</dbReference>
<dbReference type="InterPro" id="IPR029063">
    <property type="entry name" value="SAM-dependent_MTases_sf"/>
</dbReference>